<dbReference type="SUPFAM" id="SSF52096">
    <property type="entry name" value="ClpP/crotonase"/>
    <property type="match status" value="1"/>
</dbReference>
<dbReference type="PANTHER" id="PTHR11941:SF169">
    <property type="entry name" value="(7AS)-7A-METHYL-1,5-DIOXO-2,3,5,6,7,7A-HEXAHYDRO-1H-INDENE-CARBOXYL-COA HYDROLASE"/>
    <property type="match status" value="1"/>
</dbReference>
<dbReference type="Pfam" id="PF00378">
    <property type="entry name" value="ECH_1"/>
    <property type="match status" value="1"/>
</dbReference>
<keyword evidence="6" id="KW-1185">Reference proteome</keyword>
<evidence type="ECO:0000256" key="3">
    <source>
        <dbReference type="ARBA" id="ARBA00023239"/>
    </source>
</evidence>
<keyword evidence="3" id="KW-0456">Lyase</keyword>
<sequence length="291" mass="30460">MDEDPVLVLRDGAVVHAVLNRPAARNALNLAMCHRLRETFAALDADPAVRAVLLRANGPAFCAGADLRERKGRDEDWVRARRIASFAAYDAIERCSKPVVALAHGPVVGSGGEIAMSCDFVVAADDVSFRFPEPHWGTVGATQRLQRVIGKRRAKELLFTSRTMEAEEALSVGLVQRLVPAADLAAAGEKLAAAIAGAPGLAMSLTKQAIDLGSETDLANGIRIEMAAIERCLADGAWREGVGAFNAGARPGPRDGGAAPAGRPASGDRGREPADGEGTTGRWEPVDGAGL</sequence>
<reference evidence="5" key="1">
    <citation type="submission" date="2020-07" db="EMBL/GenBank/DDBJ databases">
        <authorList>
            <person name="Tarantini F.S."/>
            <person name="Hong K.W."/>
            <person name="Chan K.G."/>
        </authorList>
    </citation>
    <scope>NUCLEOTIDE SEQUENCE</scope>
    <source>
        <strain evidence="5">32-07</strain>
    </source>
</reference>
<evidence type="ECO:0000256" key="4">
    <source>
        <dbReference type="SAM" id="MobiDB-lite"/>
    </source>
</evidence>
<keyword evidence="2" id="KW-0443">Lipid metabolism</keyword>
<dbReference type="Proteomes" id="UP001049518">
    <property type="component" value="Chromosome"/>
</dbReference>
<dbReference type="InterPro" id="IPR014748">
    <property type="entry name" value="Enoyl-CoA_hydra_C"/>
</dbReference>
<evidence type="ECO:0000256" key="1">
    <source>
        <dbReference type="ARBA" id="ARBA00005254"/>
    </source>
</evidence>
<dbReference type="Gene3D" id="3.90.226.10">
    <property type="entry name" value="2-enoyl-CoA Hydratase, Chain A, domain 1"/>
    <property type="match status" value="1"/>
</dbReference>
<feature type="compositionally biased region" description="Low complexity" evidence="4">
    <location>
        <begin position="247"/>
        <end position="265"/>
    </location>
</feature>
<evidence type="ECO:0000313" key="6">
    <source>
        <dbReference type="Proteomes" id="UP001049518"/>
    </source>
</evidence>
<evidence type="ECO:0000256" key="2">
    <source>
        <dbReference type="ARBA" id="ARBA00023098"/>
    </source>
</evidence>
<dbReference type="Gene3D" id="1.10.12.10">
    <property type="entry name" value="Lyase 2-enoyl-coa Hydratase, Chain A, domain 2"/>
    <property type="match status" value="1"/>
</dbReference>
<dbReference type="CDD" id="cd06558">
    <property type="entry name" value="crotonase-like"/>
    <property type="match status" value="1"/>
</dbReference>
<gene>
    <name evidence="5" type="ORF">AGRA3207_002363</name>
</gene>
<feature type="region of interest" description="Disordered" evidence="4">
    <location>
        <begin position="246"/>
        <end position="291"/>
    </location>
</feature>
<dbReference type="RefSeq" id="WP_231334657.1">
    <property type="nucleotide sequence ID" value="NZ_CP059572.1"/>
</dbReference>
<name>A0ABX8QU64_9ACTN</name>
<organism evidence="5 6">
    <name type="scientific">Actinomadura graeca</name>
    <dbReference type="NCBI Taxonomy" id="2750812"/>
    <lineage>
        <taxon>Bacteria</taxon>
        <taxon>Bacillati</taxon>
        <taxon>Actinomycetota</taxon>
        <taxon>Actinomycetes</taxon>
        <taxon>Streptosporangiales</taxon>
        <taxon>Thermomonosporaceae</taxon>
        <taxon>Actinomadura</taxon>
    </lineage>
</organism>
<dbReference type="EMBL" id="CP059572">
    <property type="protein sequence ID" value="QXJ21504.1"/>
    <property type="molecule type" value="Genomic_DNA"/>
</dbReference>
<comment type="similarity">
    <text evidence="1">Belongs to the enoyl-CoA hydratase/isomerase family.</text>
</comment>
<dbReference type="PANTHER" id="PTHR11941">
    <property type="entry name" value="ENOYL-COA HYDRATASE-RELATED"/>
    <property type="match status" value="1"/>
</dbReference>
<dbReference type="InterPro" id="IPR001753">
    <property type="entry name" value="Enoyl-CoA_hydra/iso"/>
</dbReference>
<accession>A0ABX8QU64</accession>
<dbReference type="InterPro" id="IPR029045">
    <property type="entry name" value="ClpP/crotonase-like_dom_sf"/>
</dbReference>
<evidence type="ECO:0000313" key="5">
    <source>
        <dbReference type="EMBL" id="QXJ21504.1"/>
    </source>
</evidence>
<protein>
    <submittedName>
        <fullName evidence="5">Enoyl-CoA hydratase/isomerase family protein</fullName>
    </submittedName>
</protein>
<proteinExistence type="inferred from homology"/>